<gene>
    <name evidence="1" type="ORF">BJ987_005877</name>
</gene>
<sequence length="333" mass="34692">MTAMVLDAMDDVTAWRALAADGVSGSAELAMTSDPGHAGWGTDGVSARITASPEAAGHRFQRGIAATDISAFGELRLSLAVTTAPPGDFLLEVQLASAAVGFDHAANTWRRLIPVERRSGWTVVAMSLADLPATIASGVDGLRLRCVAGPFAIHLDDLAAVLPRPLADADAALLTCLGSVRIGNTAVPVAIRTPAQPIPSPPAIDIEQFDIRRAAAREVDRPVRRDFTPGGYREFRAGTPLDIDYAVRVIAADRATQAQLLETVLSRLPAAGALSIEGESASLELLGAPDGDRIGGAPVLRYRIGVRTPPVALAAAVPVQRVDLVGDLLDISA</sequence>
<accession>A0ABS4QMN8</accession>
<protein>
    <submittedName>
        <fullName evidence="1">Uncharacterized protein</fullName>
    </submittedName>
</protein>
<reference evidence="1 2" key="1">
    <citation type="submission" date="2021-03" db="EMBL/GenBank/DDBJ databases">
        <title>Sequencing the genomes of 1000 actinobacteria strains.</title>
        <authorList>
            <person name="Klenk H.-P."/>
        </authorList>
    </citation>
    <scope>NUCLEOTIDE SEQUENCE [LARGE SCALE GENOMIC DNA]</scope>
    <source>
        <strain evidence="1 2">DSM 45516</strain>
    </source>
</reference>
<dbReference type="RefSeq" id="WP_209896182.1">
    <property type="nucleotide sequence ID" value="NZ_JAGGMR010000001.1"/>
</dbReference>
<evidence type="ECO:0000313" key="2">
    <source>
        <dbReference type="Proteomes" id="UP001519325"/>
    </source>
</evidence>
<name>A0ABS4QMN8_9NOCA</name>
<proteinExistence type="predicted"/>
<evidence type="ECO:0000313" key="1">
    <source>
        <dbReference type="EMBL" id="MBP2192976.1"/>
    </source>
</evidence>
<keyword evidence="2" id="KW-1185">Reference proteome</keyword>
<comment type="caution">
    <text evidence="1">The sequence shown here is derived from an EMBL/GenBank/DDBJ whole genome shotgun (WGS) entry which is preliminary data.</text>
</comment>
<organism evidence="1 2">
    <name type="scientific">Nocardia goodfellowii</name>
    <dbReference type="NCBI Taxonomy" id="882446"/>
    <lineage>
        <taxon>Bacteria</taxon>
        <taxon>Bacillati</taxon>
        <taxon>Actinomycetota</taxon>
        <taxon>Actinomycetes</taxon>
        <taxon>Mycobacteriales</taxon>
        <taxon>Nocardiaceae</taxon>
        <taxon>Nocardia</taxon>
    </lineage>
</organism>
<dbReference type="Proteomes" id="UP001519325">
    <property type="component" value="Unassembled WGS sequence"/>
</dbReference>
<dbReference type="EMBL" id="JAGGMR010000001">
    <property type="protein sequence ID" value="MBP2192976.1"/>
    <property type="molecule type" value="Genomic_DNA"/>
</dbReference>